<feature type="chain" id="PRO_5040136797" description="Secreted protein" evidence="1">
    <location>
        <begin position="20"/>
        <end position="78"/>
    </location>
</feature>
<evidence type="ECO:0000313" key="3">
    <source>
        <dbReference type="Proteomes" id="UP000736672"/>
    </source>
</evidence>
<evidence type="ECO:0000313" key="2">
    <source>
        <dbReference type="EMBL" id="KAH7275597.1"/>
    </source>
</evidence>
<organism evidence="2 3">
    <name type="scientific">Fusarium solani</name>
    <name type="common">Filamentous fungus</name>
    <dbReference type="NCBI Taxonomy" id="169388"/>
    <lineage>
        <taxon>Eukaryota</taxon>
        <taxon>Fungi</taxon>
        <taxon>Dikarya</taxon>
        <taxon>Ascomycota</taxon>
        <taxon>Pezizomycotina</taxon>
        <taxon>Sordariomycetes</taxon>
        <taxon>Hypocreomycetidae</taxon>
        <taxon>Hypocreales</taxon>
        <taxon>Nectriaceae</taxon>
        <taxon>Fusarium</taxon>
        <taxon>Fusarium solani species complex</taxon>
    </lineage>
</organism>
<reference evidence="2" key="1">
    <citation type="journal article" date="2021" name="Nat. Commun.">
        <title>Genetic determinants of endophytism in the Arabidopsis root mycobiome.</title>
        <authorList>
            <person name="Mesny F."/>
            <person name="Miyauchi S."/>
            <person name="Thiergart T."/>
            <person name="Pickel B."/>
            <person name="Atanasova L."/>
            <person name="Karlsson M."/>
            <person name="Huettel B."/>
            <person name="Barry K.W."/>
            <person name="Haridas S."/>
            <person name="Chen C."/>
            <person name="Bauer D."/>
            <person name="Andreopoulos W."/>
            <person name="Pangilinan J."/>
            <person name="LaButti K."/>
            <person name="Riley R."/>
            <person name="Lipzen A."/>
            <person name="Clum A."/>
            <person name="Drula E."/>
            <person name="Henrissat B."/>
            <person name="Kohler A."/>
            <person name="Grigoriev I.V."/>
            <person name="Martin F.M."/>
            <person name="Hacquard S."/>
        </authorList>
    </citation>
    <scope>NUCLEOTIDE SEQUENCE</scope>
    <source>
        <strain evidence="2">FSSC 5 MPI-SDFR-AT-0091</strain>
    </source>
</reference>
<gene>
    <name evidence="2" type="ORF">B0J15DRAFT_475393</name>
</gene>
<evidence type="ECO:0000256" key="1">
    <source>
        <dbReference type="SAM" id="SignalP"/>
    </source>
</evidence>
<comment type="caution">
    <text evidence="2">The sequence shown here is derived from an EMBL/GenBank/DDBJ whole genome shotgun (WGS) entry which is preliminary data.</text>
</comment>
<keyword evidence="1" id="KW-0732">Signal</keyword>
<dbReference type="EMBL" id="JAGTJS010000001">
    <property type="protein sequence ID" value="KAH7275597.1"/>
    <property type="molecule type" value="Genomic_DNA"/>
</dbReference>
<sequence length="78" mass="9001">MGGVIFDLPLLSLWTAACGGHEEGHLSVASMVHVHMIAMERTQIILGNRLEMQMRPPTKFRRVRFPEVSREWERVMPE</sequence>
<proteinExistence type="predicted"/>
<accession>A0A9P9L7G1</accession>
<evidence type="ECO:0008006" key="4">
    <source>
        <dbReference type="Google" id="ProtNLM"/>
    </source>
</evidence>
<feature type="signal peptide" evidence="1">
    <location>
        <begin position="1"/>
        <end position="19"/>
    </location>
</feature>
<protein>
    <recommendedName>
        <fullName evidence="4">Secreted protein</fullName>
    </recommendedName>
</protein>
<keyword evidence="3" id="KW-1185">Reference proteome</keyword>
<dbReference type="Proteomes" id="UP000736672">
    <property type="component" value="Unassembled WGS sequence"/>
</dbReference>
<dbReference type="AlphaFoldDB" id="A0A9P9L7G1"/>
<name>A0A9P9L7G1_FUSSL</name>